<dbReference type="EC" id="2.7.7.7" evidence="15"/>
<evidence type="ECO:0000259" key="16">
    <source>
        <dbReference type="PROSITE" id="PS50173"/>
    </source>
</evidence>
<dbReference type="PANTHER" id="PTHR11076:SF33">
    <property type="entry name" value="DNA POLYMERASE KAPPA"/>
    <property type="match status" value="1"/>
</dbReference>
<dbReference type="HAMAP" id="MF_01113">
    <property type="entry name" value="DNApol_IV"/>
    <property type="match status" value="1"/>
</dbReference>
<keyword evidence="8 15" id="KW-0479">Metal-binding</keyword>
<dbReference type="Proteomes" id="UP001519289">
    <property type="component" value="Unassembled WGS sequence"/>
</dbReference>
<evidence type="ECO:0000256" key="5">
    <source>
        <dbReference type="ARBA" id="ARBA00022679"/>
    </source>
</evidence>
<evidence type="ECO:0000256" key="6">
    <source>
        <dbReference type="ARBA" id="ARBA00022695"/>
    </source>
</evidence>
<dbReference type="InterPro" id="IPR036775">
    <property type="entry name" value="DNA_pol_Y-fam_lit_finger_sf"/>
</dbReference>
<evidence type="ECO:0000256" key="8">
    <source>
        <dbReference type="ARBA" id="ARBA00022723"/>
    </source>
</evidence>
<evidence type="ECO:0000256" key="3">
    <source>
        <dbReference type="ARBA" id="ARBA00022457"/>
    </source>
</evidence>
<dbReference type="InterPro" id="IPR053848">
    <property type="entry name" value="IMS_HHH_1"/>
</dbReference>
<feature type="binding site" evidence="15">
    <location>
        <position position="106"/>
    </location>
    <ligand>
        <name>Mg(2+)</name>
        <dbReference type="ChEBI" id="CHEBI:18420"/>
    </ligand>
</feature>
<dbReference type="InterPro" id="IPR050116">
    <property type="entry name" value="DNA_polymerase-Y"/>
</dbReference>
<feature type="active site" evidence="15">
    <location>
        <position position="107"/>
    </location>
</feature>
<dbReference type="Pfam" id="PF21999">
    <property type="entry name" value="IMS_HHH_1"/>
    <property type="match status" value="1"/>
</dbReference>
<comment type="catalytic activity">
    <reaction evidence="14 15">
        <text>DNA(n) + a 2'-deoxyribonucleoside 5'-triphosphate = DNA(n+1) + diphosphate</text>
        <dbReference type="Rhea" id="RHEA:22508"/>
        <dbReference type="Rhea" id="RHEA-COMP:17339"/>
        <dbReference type="Rhea" id="RHEA-COMP:17340"/>
        <dbReference type="ChEBI" id="CHEBI:33019"/>
        <dbReference type="ChEBI" id="CHEBI:61560"/>
        <dbReference type="ChEBI" id="CHEBI:173112"/>
        <dbReference type="EC" id="2.7.7.7"/>
    </reaction>
</comment>
<keyword evidence="6 15" id="KW-0548">Nucleotidyltransferase</keyword>
<feature type="binding site" evidence="15">
    <location>
        <position position="11"/>
    </location>
    <ligand>
        <name>Mg(2+)</name>
        <dbReference type="ChEBI" id="CHEBI:18420"/>
    </ligand>
</feature>
<evidence type="ECO:0000313" key="18">
    <source>
        <dbReference type="Proteomes" id="UP001519289"/>
    </source>
</evidence>
<dbReference type="GO" id="GO:0003887">
    <property type="term" value="F:DNA-directed DNA polymerase activity"/>
    <property type="evidence" value="ECO:0007669"/>
    <property type="project" value="UniProtKB-EC"/>
</dbReference>
<dbReference type="NCBIfam" id="NF002677">
    <property type="entry name" value="PRK02406.1"/>
    <property type="match status" value="1"/>
</dbReference>
<reference evidence="17 18" key="1">
    <citation type="submission" date="2021-03" db="EMBL/GenBank/DDBJ databases">
        <title>Genomic Encyclopedia of Type Strains, Phase IV (KMG-IV): sequencing the most valuable type-strain genomes for metagenomic binning, comparative biology and taxonomic classification.</title>
        <authorList>
            <person name="Goeker M."/>
        </authorList>
    </citation>
    <scope>NUCLEOTIDE SEQUENCE [LARGE SCALE GENOMIC DNA]</scope>
    <source>
        <strain evidence="17 18">DSM 27138</strain>
    </source>
</reference>
<evidence type="ECO:0000256" key="15">
    <source>
        <dbReference type="HAMAP-Rule" id="MF_01113"/>
    </source>
</evidence>
<dbReference type="Gene3D" id="1.10.150.20">
    <property type="entry name" value="5' to 3' exonuclease, C-terminal subdomain"/>
    <property type="match status" value="1"/>
</dbReference>
<comment type="subunit">
    <text evidence="15">Monomer.</text>
</comment>
<dbReference type="CDD" id="cd03586">
    <property type="entry name" value="PolY_Pol_IV_kappa"/>
    <property type="match status" value="1"/>
</dbReference>
<evidence type="ECO:0000313" key="17">
    <source>
        <dbReference type="EMBL" id="MBP2019028.1"/>
    </source>
</evidence>
<evidence type="ECO:0000256" key="10">
    <source>
        <dbReference type="ARBA" id="ARBA00022842"/>
    </source>
</evidence>
<dbReference type="PANTHER" id="PTHR11076">
    <property type="entry name" value="DNA REPAIR POLYMERASE UMUC / TRANSFERASE FAMILY MEMBER"/>
    <property type="match status" value="1"/>
</dbReference>
<dbReference type="Gene3D" id="3.30.1490.100">
    <property type="entry name" value="DNA polymerase, Y-family, little finger domain"/>
    <property type="match status" value="1"/>
</dbReference>
<dbReference type="InterPro" id="IPR043502">
    <property type="entry name" value="DNA/RNA_pol_sf"/>
</dbReference>
<dbReference type="Pfam" id="PF00817">
    <property type="entry name" value="IMS"/>
    <property type="match status" value="1"/>
</dbReference>
<gene>
    <name evidence="15" type="primary">dinB</name>
    <name evidence="17" type="ORF">J2Z79_002444</name>
</gene>
<dbReference type="RefSeq" id="WP_209467149.1">
    <property type="nucleotide sequence ID" value="NZ_JAGGLG010000021.1"/>
</dbReference>
<name>A0ABS4JU15_9FIRM</name>
<keyword evidence="3 15" id="KW-0515">Mutator protein</keyword>
<keyword evidence="9 15" id="KW-0227">DNA damage</keyword>
<keyword evidence="11 15" id="KW-0239">DNA-directed DNA polymerase</keyword>
<dbReference type="Gene3D" id="3.40.1170.60">
    <property type="match status" value="1"/>
</dbReference>
<keyword evidence="13 15" id="KW-0234">DNA repair</keyword>
<dbReference type="PROSITE" id="PS50173">
    <property type="entry name" value="UMUC"/>
    <property type="match status" value="1"/>
</dbReference>
<dbReference type="SUPFAM" id="SSF56672">
    <property type="entry name" value="DNA/RNA polymerases"/>
    <property type="match status" value="1"/>
</dbReference>
<keyword evidence="5 15" id="KW-0808">Transferase</keyword>
<dbReference type="InterPro" id="IPR043128">
    <property type="entry name" value="Rev_trsase/Diguanyl_cyclase"/>
</dbReference>
<keyword evidence="7 15" id="KW-0235">DNA replication</keyword>
<keyword evidence="18" id="KW-1185">Reference proteome</keyword>
<evidence type="ECO:0000256" key="13">
    <source>
        <dbReference type="ARBA" id="ARBA00023204"/>
    </source>
</evidence>
<keyword evidence="10 15" id="KW-0460">Magnesium</keyword>
<comment type="function">
    <text evidence="15">Poorly processive, error-prone DNA polymerase involved in untargeted mutagenesis. Copies undamaged DNA at stalled replication forks, which arise in vivo from mismatched or misaligned primer ends. These misaligned primers can be extended by PolIV. Exhibits no 3'-5' exonuclease (proofreading) activity. May be involved in translesional synthesis, in conjunction with the beta clamp from PolIII.</text>
</comment>
<feature type="site" description="Substrate discrimination" evidence="15">
    <location>
        <position position="16"/>
    </location>
</feature>
<dbReference type="SUPFAM" id="SSF100879">
    <property type="entry name" value="Lesion bypass DNA polymerase (Y-family), little finger domain"/>
    <property type="match status" value="1"/>
</dbReference>
<evidence type="ECO:0000256" key="7">
    <source>
        <dbReference type="ARBA" id="ARBA00022705"/>
    </source>
</evidence>
<dbReference type="InterPro" id="IPR017961">
    <property type="entry name" value="DNA_pol_Y-fam_little_finger"/>
</dbReference>
<dbReference type="InterPro" id="IPR022880">
    <property type="entry name" value="DNApol_IV"/>
</dbReference>
<keyword evidence="4 15" id="KW-0963">Cytoplasm</keyword>
<sequence>MRKDLWVIHLDMDAFFAAVEQRDNPRLRGKPVIVGGSPNSRGVVSTCSYEARRFGVRSAMPSREALRLCPHAVFIRPNHAKYSEVGRQVRAIMRRFTDVIQPLSIDEAFLDVSGQDAVRVARELKEAIRSELKLTGSAGVSYCKFLAKLASDMEKPDGLTVITWERAQELLPTLPVRKLWGVGPASEQALNALGIFTCGDLLAYDPETLRKHFGKRADELVQLARGIDPRPVVPHREAKSIGEENTFPVDQTDREYLAGLLERYADDLARELQRQGLAARTVTVKIKWNVFVEGGARGGDFLQITRSQTLPMPTDDARTIGRAAREIFTRVEWEGRKIRLLGLSVHNLVKRGELVQAYLPI</sequence>
<dbReference type="Gene3D" id="3.30.70.270">
    <property type="match status" value="1"/>
</dbReference>
<comment type="caution">
    <text evidence="17">The sequence shown here is derived from an EMBL/GenBank/DDBJ whole genome shotgun (WGS) entry which is preliminary data.</text>
</comment>
<comment type="similarity">
    <text evidence="2 15">Belongs to the DNA polymerase type-Y family.</text>
</comment>
<protein>
    <recommendedName>
        <fullName evidence="15">DNA polymerase IV</fullName>
        <shortName evidence="15">Pol IV</shortName>
        <ecNumber evidence="15">2.7.7.7</ecNumber>
    </recommendedName>
</protein>
<evidence type="ECO:0000256" key="11">
    <source>
        <dbReference type="ARBA" id="ARBA00022932"/>
    </source>
</evidence>
<dbReference type="InterPro" id="IPR001126">
    <property type="entry name" value="UmuC"/>
</dbReference>
<organism evidence="17 18">
    <name type="scientific">Symbiobacterium terraclitae</name>
    <dbReference type="NCBI Taxonomy" id="557451"/>
    <lineage>
        <taxon>Bacteria</taxon>
        <taxon>Bacillati</taxon>
        <taxon>Bacillota</taxon>
        <taxon>Clostridia</taxon>
        <taxon>Eubacteriales</taxon>
        <taxon>Symbiobacteriaceae</taxon>
        <taxon>Symbiobacterium</taxon>
    </lineage>
</organism>
<evidence type="ECO:0000256" key="2">
    <source>
        <dbReference type="ARBA" id="ARBA00010945"/>
    </source>
</evidence>
<evidence type="ECO:0000256" key="4">
    <source>
        <dbReference type="ARBA" id="ARBA00022490"/>
    </source>
</evidence>
<evidence type="ECO:0000256" key="1">
    <source>
        <dbReference type="ARBA" id="ARBA00004496"/>
    </source>
</evidence>
<comment type="cofactor">
    <cofactor evidence="15">
        <name>Mg(2+)</name>
        <dbReference type="ChEBI" id="CHEBI:18420"/>
    </cofactor>
    <text evidence="15">Binds 2 magnesium ions per subunit.</text>
</comment>
<dbReference type="EMBL" id="JAGGLG010000021">
    <property type="protein sequence ID" value="MBP2019028.1"/>
    <property type="molecule type" value="Genomic_DNA"/>
</dbReference>
<proteinExistence type="inferred from homology"/>
<evidence type="ECO:0000256" key="12">
    <source>
        <dbReference type="ARBA" id="ARBA00023125"/>
    </source>
</evidence>
<feature type="domain" description="UmuC" evidence="16">
    <location>
        <begin position="7"/>
        <end position="183"/>
    </location>
</feature>
<comment type="subcellular location">
    <subcellularLocation>
        <location evidence="1 15">Cytoplasm</location>
    </subcellularLocation>
</comment>
<evidence type="ECO:0000256" key="9">
    <source>
        <dbReference type="ARBA" id="ARBA00022763"/>
    </source>
</evidence>
<evidence type="ECO:0000256" key="14">
    <source>
        <dbReference type="ARBA" id="ARBA00049244"/>
    </source>
</evidence>
<keyword evidence="12 15" id="KW-0238">DNA-binding</keyword>
<accession>A0ABS4JU15</accession>
<dbReference type="Pfam" id="PF11799">
    <property type="entry name" value="IMS_C"/>
    <property type="match status" value="1"/>
</dbReference>